<dbReference type="PANTHER" id="PTHR12354:SF1">
    <property type="entry name" value="INTERFERON-RELATED DEVELOPMENTAL REGULATOR 1"/>
    <property type="match status" value="1"/>
</dbReference>
<feature type="compositionally biased region" description="Basic and acidic residues" evidence="2">
    <location>
        <begin position="68"/>
        <end position="77"/>
    </location>
</feature>
<feature type="region of interest" description="Disordered" evidence="2">
    <location>
        <begin position="1"/>
        <end position="21"/>
    </location>
</feature>
<dbReference type="VEuPathDB" id="FungiDB:SDRG_10917"/>
<dbReference type="InterPro" id="IPR011989">
    <property type="entry name" value="ARM-like"/>
</dbReference>
<dbReference type="InParanoid" id="T0Q0D6"/>
<feature type="region of interest" description="Disordered" evidence="2">
    <location>
        <begin position="33"/>
        <end position="77"/>
    </location>
</feature>
<dbReference type="eggNOG" id="KOG2842">
    <property type="taxonomic scope" value="Eukaryota"/>
</dbReference>
<dbReference type="AlphaFoldDB" id="T0Q0D6"/>
<feature type="compositionally biased region" description="Acidic residues" evidence="2">
    <location>
        <begin position="224"/>
        <end position="244"/>
    </location>
</feature>
<evidence type="ECO:0000256" key="2">
    <source>
        <dbReference type="SAM" id="MobiDB-lite"/>
    </source>
</evidence>
<dbReference type="SUPFAM" id="SSF48371">
    <property type="entry name" value="ARM repeat"/>
    <property type="match status" value="1"/>
</dbReference>
<evidence type="ECO:0000313" key="4">
    <source>
        <dbReference type="EMBL" id="EQC31314.1"/>
    </source>
</evidence>
<protein>
    <recommendedName>
        <fullName evidence="3">Interferon-related developmental regulator N-terminal domain-containing protein</fullName>
    </recommendedName>
</protein>
<dbReference type="RefSeq" id="XP_008615155.1">
    <property type="nucleotide sequence ID" value="XM_008616933.1"/>
</dbReference>
<feature type="region of interest" description="Disordered" evidence="2">
    <location>
        <begin position="223"/>
        <end position="244"/>
    </location>
</feature>
<dbReference type="InterPro" id="IPR016024">
    <property type="entry name" value="ARM-type_fold"/>
</dbReference>
<reference evidence="4 5" key="1">
    <citation type="submission" date="2012-04" db="EMBL/GenBank/DDBJ databases">
        <title>The Genome Sequence of Saprolegnia declina VS20.</title>
        <authorList>
            <consortium name="The Broad Institute Genome Sequencing Platform"/>
            <person name="Russ C."/>
            <person name="Nusbaum C."/>
            <person name="Tyler B."/>
            <person name="van West P."/>
            <person name="Dieguez-Uribeondo J."/>
            <person name="de Bruijn I."/>
            <person name="Tripathy S."/>
            <person name="Jiang R."/>
            <person name="Young S.K."/>
            <person name="Zeng Q."/>
            <person name="Gargeya S."/>
            <person name="Fitzgerald M."/>
            <person name="Haas B."/>
            <person name="Abouelleil A."/>
            <person name="Alvarado L."/>
            <person name="Arachchi H.M."/>
            <person name="Berlin A."/>
            <person name="Chapman S.B."/>
            <person name="Goldberg J."/>
            <person name="Griggs A."/>
            <person name="Gujja S."/>
            <person name="Hansen M."/>
            <person name="Howarth C."/>
            <person name="Imamovic A."/>
            <person name="Larimer J."/>
            <person name="McCowen C."/>
            <person name="Montmayeur A."/>
            <person name="Murphy C."/>
            <person name="Neiman D."/>
            <person name="Pearson M."/>
            <person name="Priest M."/>
            <person name="Roberts A."/>
            <person name="Saif S."/>
            <person name="Shea T."/>
            <person name="Sisk P."/>
            <person name="Sykes S."/>
            <person name="Wortman J."/>
            <person name="Nusbaum C."/>
            <person name="Birren B."/>
        </authorList>
    </citation>
    <scope>NUCLEOTIDE SEQUENCE [LARGE SCALE GENOMIC DNA]</scope>
    <source>
        <strain evidence="4 5">VS20</strain>
    </source>
</reference>
<dbReference type="OMA" id="EMHLHKF"/>
<evidence type="ECO:0000259" key="3">
    <source>
        <dbReference type="Pfam" id="PF05004"/>
    </source>
</evidence>
<dbReference type="OrthoDB" id="18978at2759"/>
<dbReference type="InterPro" id="IPR039777">
    <property type="entry name" value="IFRD"/>
</dbReference>
<organism evidence="4 5">
    <name type="scientific">Saprolegnia diclina (strain VS20)</name>
    <dbReference type="NCBI Taxonomy" id="1156394"/>
    <lineage>
        <taxon>Eukaryota</taxon>
        <taxon>Sar</taxon>
        <taxon>Stramenopiles</taxon>
        <taxon>Oomycota</taxon>
        <taxon>Saprolegniomycetes</taxon>
        <taxon>Saprolegniales</taxon>
        <taxon>Saprolegniaceae</taxon>
        <taxon>Saprolegnia</taxon>
    </lineage>
</organism>
<gene>
    <name evidence="4" type="ORF">SDRG_10917</name>
</gene>
<dbReference type="InterPro" id="IPR007701">
    <property type="entry name" value="Interferon-rel_develop_reg_N"/>
</dbReference>
<sequence length="471" mass="52870">MGKSGKKHHGTSRFDAHHRRRLSEEGKRLLRHAFSHDGDEEDVRSVEAVSNLTNRDAESSESELDSFDEWKGGHGKSKDAKEALHDLVEELEEKRDETRIAALEKLNVLLCASALTQEVGGIKSRLVTAALACLKKRHPESAVLCLRFLALVSITLGSDEEAYYNGVLQPLRRTVTDKCDTELRVEAIYALSISVFMCTNEDQPKWEVLELLGSILTGRHVEKDDNDSIGSDDDQRDESDDGLNDDPTFKVAAIECWAFLLSCFNPSQIVPMIYDQSSIIADHIVALVDMVQAGEDTTVRAMASEALALVIEYKYAIAQSSWSYDQESSSSPISGLIPKIQSFMKESGKTIGKKNRKTQRSTFKEVLETLETGVGPQERDMHVEDELIEVSTWCRLFQADVLRRVLATGFQVHLMQNDVLREIFQVRGHGQAKYNMMSTADKRAGHKTKARSLRASIAMRRRAQNSFLYTE</sequence>
<keyword evidence="5" id="KW-1185">Reference proteome</keyword>
<dbReference type="Proteomes" id="UP000030762">
    <property type="component" value="Unassembled WGS sequence"/>
</dbReference>
<dbReference type="STRING" id="1156394.T0Q0D6"/>
<dbReference type="PANTHER" id="PTHR12354">
    <property type="entry name" value="INTERFERON-RELATED DEVELOPMENTAL REGULATOR"/>
    <property type="match status" value="1"/>
</dbReference>
<dbReference type="Pfam" id="PF05004">
    <property type="entry name" value="IFRD"/>
    <property type="match status" value="1"/>
</dbReference>
<proteinExistence type="inferred from homology"/>
<name>T0Q0D6_SAPDV</name>
<dbReference type="GeneID" id="19951644"/>
<evidence type="ECO:0000256" key="1">
    <source>
        <dbReference type="ARBA" id="ARBA00008828"/>
    </source>
</evidence>
<dbReference type="Gene3D" id="1.25.10.10">
    <property type="entry name" value="Leucine-rich Repeat Variant"/>
    <property type="match status" value="1"/>
</dbReference>
<feature type="domain" description="Interferon-related developmental regulator N-terminal" evidence="3">
    <location>
        <begin position="59"/>
        <end position="371"/>
    </location>
</feature>
<accession>T0Q0D6</accession>
<dbReference type="EMBL" id="JH767169">
    <property type="protein sequence ID" value="EQC31314.1"/>
    <property type="molecule type" value="Genomic_DNA"/>
</dbReference>
<comment type="similarity">
    <text evidence="1">Belongs to the IFRD family.</text>
</comment>
<evidence type="ECO:0000313" key="5">
    <source>
        <dbReference type="Proteomes" id="UP000030762"/>
    </source>
</evidence>